<name>A0A089MFT7_9BACL</name>
<dbReference type="Proteomes" id="UP000029500">
    <property type="component" value="Chromosome"/>
</dbReference>
<keyword evidence="4" id="KW-1185">Reference proteome</keyword>
<gene>
    <name evidence="3" type="ORF">PGRAT_23990</name>
</gene>
<dbReference type="AlphaFoldDB" id="A0A089MFT7"/>
<evidence type="ECO:0008006" key="5">
    <source>
        <dbReference type="Google" id="ProtNLM"/>
    </source>
</evidence>
<reference evidence="3 4" key="1">
    <citation type="submission" date="2014-08" db="EMBL/GenBank/DDBJ databases">
        <title>Comparative genomics of the Paenibacillus odorifer group.</title>
        <authorList>
            <person name="den Bakker H.C."/>
            <person name="Tsai Y.-C."/>
            <person name="Martin N."/>
            <person name="Korlach J."/>
            <person name="Wiedmann M."/>
        </authorList>
    </citation>
    <scope>NUCLEOTIDE SEQUENCE [LARGE SCALE GENOMIC DNA]</scope>
    <source>
        <strain evidence="3 4">DSM 15220</strain>
    </source>
</reference>
<dbReference type="Gene3D" id="3.55.50.40">
    <property type="match status" value="1"/>
</dbReference>
<dbReference type="RefSeq" id="WP_025707300.1">
    <property type="nucleotide sequence ID" value="NZ_CP009287.1"/>
</dbReference>
<dbReference type="InterPro" id="IPR044051">
    <property type="entry name" value="Prophage_tail_N"/>
</dbReference>
<accession>A0A089MFT7</accession>
<evidence type="ECO:0000313" key="3">
    <source>
        <dbReference type="EMBL" id="AIQ70353.1"/>
    </source>
</evidence>
<dbReference type="STRING" id="189425.PGRAT_23990"/>
<dbReference type="NCBIfam" id="TIGR01665">
    <property type="entry name" value="put_anti_recept"/>
    <property type="match status" value="1"/>
</dbReference>
<protein>
    <recommendedName>
        <fullName evidence="5">Prophage tail endopeptidase domain-containing protein</fullName>
    </recommendedName>
</protein>
<evidence type="ECO:0000313" key="4">
    <source>
        <dbReference type="Proteomes" id="UP000029500"/>
    </source>
</evidence>
<feature type="domain" description="Prophage endopeptidase tail N-terminal" evidence="2">
    <location>
        <begin position="7"/>
        <end position="86"/>
    </location>
</feature>
<evidence type="ECO:0000259" key="1">
    <source>
        <dbReference type="Pfam" id="PF06605"/>
    </source>
</evidence>
<organism evidence="3 4">
    <name type="scientific">Paenibacillus graminis</name>
    <dbReference type="NCBI Taxonomy" id="189425"/>
    <lineage>
        <taxon>Bacteria</taxon>
        <taxon>Bacillati</taxon>
        <taxon>Bacillota</taxon>
        <taxon>Bacilli</taxon>
        <taxon>Bacillales</taxon>
        <taxon>Paenibacillaceae</taxon>
        <taxon>Paenibacillus</taxon>
    </lineage>
</organism>
<proteinExistence type="predicted"/>
<feature type="domain" description="Tail spike" evidence="1">
    <location>
        <begin position="121"/>
        <end position="367"/>
    </location>
</feature>
<dbReference type="KEGG" id="pgm:PGRAT_23990"/>
<dbReference type="InterPro" id="IPR007119">
    <property type="entry name" value="Phage_tail_spike_N"/>
</dbReference>
<sequence length="729" mass="79617">MNYLQAYDKNMVPIGALVKVYDVERKRRINSDYELSFLVPMNSKDYLEKILIKGHVKDERGQYYVINSRSRVREDRKLTASIMCTHVMFKLTDFKFPYASYIAEAYGVHISQLTNLISAATGGRFTFSIDDTFDLYDVKDFGQGNCLQALNKIIEMYGCEIEPDNFVIHLKKQIGADNGLQYRIKKNIVSDQFKDDASSLVTRLYCQMKDGRTWIGQPSSILTNEERTLLEAVPGAIVNGILQVNYLISPYAATWASNSVPFFDGEIIEQDIEEVSDLLEVGRKTLREKETPSFEVTADSADLYKIKSGEPKPNLGDTAYCHDPDIELVNLKARIMELTEYPYTKEKHAQATLSNIAVKDMDDIIADLDKSKKLVDNLYSNGRIRTELFEAVAKQVIIDINNSKTELIYPPDGGILAQEKTNPLEQVRLTSKGLGISTDGWQTVRSAVTARGVLAETVIGQFGSFVSMLIGSGNAVTQINTNGIAAGHANFNEAPFRVDMAGNLVANKLTANYASIANSNFSGGAIVGSSINVGDGRFVVNSAGSVFAGDGTFQGTINARGGTFEGNIYASGEIIGGIITGARFRTGSSGVYPRVEIDPTSVAFGVYSDANSGILIPAYDGGVSKIRFLANGSESTIFNSPTSGFIFQALGSATISGTDVNLNPTSGYVRISSWNQLFNNSTLSTLQDILDQKISNTTAASNMTFDPTSRNLKLWSATGILLAQVNIPK</sequence>
<dbReference type="Pfam" id="PF18994">
    <property type="entry name" value="Prophage_tailD1"/>
    <property type="match status" value="1"/>
</dbReference>
<dbReference type="InterPro" id="IPR010572">
    <property type="entry name" value="Tail_dom"/>
</dbReference>
<dbReference type="EMBL" id="CP009287">
    <property type="protein sequence ID" value="AIQ70353.1"/>
    <property type="molecule type" value="Genomic_DNA"/>
</dbReference>
<evidence type="ECO:0000259" key="2">
    <source>
        <dbReference type="Pfam" id="PF18994"/>
    </source>
</evidence>
<dbReference type="Pfam" id="PF06605">
    <property type="entry name" value="Prophage_tail"/>
    <property type="match status" value="1"/>
</dbReference>
<dbReference type="eggNOG" id="ENOG502ZCIV">
    <property type="taxonomic scope" value="Bacteria"/>
</dbReference>
<dbReference type="HOGENOM" id="CLU_379853_0_0_9"/>